<sequence>MKFEQMNERLVHTPELYLLALAQFAITANTQVMRSFSLVLLHCLLFRTSPDCITPHTLRPTIPPNAHNPGTPPSLYQISILHLHPQPHPLPCLKVIELGECPIHDTLAPLDLNISTFIQKHTSSSSLQQLQISPPSLYQISILHLHPQPHPLPCLKVIELGECPIHDTLAPLDLNISTFIQKHTSSSSLQQLQISSTLTPRALEAIETFKNLQNLQLNLSTTGAISYSFLVSLSNLEHLQELNIDGASFSFTPEQSRSDLSFASLT</sequence>
<comment type="caution">
    <text evidence="1">The sequence shown here is derived from an EMBL/GenBank/DDBJ whole genome shotgun (WGS) entry which is preliminary data.</text>
</comment>
<dbReference type="AlphaFoldDB" id="A0A409YN70"/>
<dbReference type="Proteomes" id="UP000284842">
    <property type="component" value="Unassembled WGS sequence"/>
</dbReference>
<accession>A0A409YN70</accession>
<dbReference type="Gene3D" id="3.80.10.10">
    <property type="entry name" value="Ribonuclease Inhibitor"/>
    <property type="match status" value="1"/>
</dbReference>
<evidence type="ECO:0000313" key="2">
    <source>
        <dbReference type="Proteomes" id="UP000284842"/>
    </source>
</evidence>
<evidence type="ECO:0000313" key="1">
    <source>
        <dbReference type="EMBL" id="PPR04523.1"/>
    </source>
</evidence>
<gene>
    <name evidence="1" type="ORF">CVT24_013122</name>
</gene>
<reference evidence="1 2" key="1">
    <citation type="journal article" date="2018" name="Evol. Lett.">
        <title>Horizontal gene cluster transfer increased hallucinogenic mushroom diversity.</title>
        <authorList>
            <person name="Reynolds H.T."/>
            <person name="Vijayakumar V."/>
            <person name="Gluck-Thaler E."/>
            <person name="Korotkin H.B."/>
            <person name="Matheny P.B."/>
            <person name="Slot J.C."/>
        </authorList>
    </citation>
    <scope>NUCLEOTIDE SEQUENCE [LARGE SCALE GENOMIC DNA]</scope>
    <source>
        <strain evidence="1 2">2629</strain>
    </source>
</reference>
<dbReference type="SUPFAM" id="SSF52047">
    <property type="entry name" value="RNI-like"/>
    <property type="match status" value="1"/>
</dbReference>
<name>A0A409YN70_9AGAR</name>
<organism evidence="1 2">
    <name type="scientific">Panaeolus cyanescens</name>
    <dbReference type="NCBI Taxonomy" id="181874"/>
    <lineage>
        <taxon>Eukaryota</taxon>
        <taxon>Fungi</taxon>
        <taxon>Dikarya</taxon>
        <taxon>Basidiomycota</taxon>
        <taxon>Agaricomycotina</taxon>
        <taxon>Agaricomycetes</taxon>
        <taxon>Agaricomycetidae</taxon>
        <taxon>Agaricales</taxon>
        <taxon>Agaricineae</taxon>
        <taxon>Galeropsidaceae</taxon>
        <taxon>Panaeolus</taxon>
    </lineage>
</organism>
<dbReference type="OrthoDB" id="543373at2759"/>
<dbReference type="EMBL" id="NHTK01000936">
    <property type="protein sequence ID" value="PPR04523.1"/>
    <property type="molecule type" value="Genomic_DNA"/>
</dbReference>
<dbReference type="InParanoid" id="A0A409YN70"/>
<dbReference type="STRING" id="181874.A0A409YN70"/>
<dbReference type="InterPro" id="IPR032675">
    <property type="entry name" value="LRR_dom_sf"/>
</dbReference>
<proteinExistence type="predicted"/>
<keyword evidence="2" id="KW-1185">Reference proteome</keyword>
<protein>
    <submittedName>
        <fullName evidence="1">Uncharacterized protein</fullName>
    </submittedName>
</protein>